<dbReference type="PANTHER" id="PTHR47190:SF1">
    <property type="entry name" value="GLUCOSE-METHANOL-CHOLINE OXIDOREDUCTASE N-TERMINAL DOMAIN-CONTAINING PROTEIN"/>
    <property type="match status" value="1"/>
</dbReference>
<comment type="similarity">
    <text evidence="1 2">Belongs to the GMC oxidoreductase family.</text>
</comment>
<organism evidence="6 7">
    <name type="scientific">Cadophora malorum</name>
    <dbReference type="NCBI Taxonomy" id="108018"/>
    <lineage>
        <taxon>Eukaryota</taxon>
        <taxon>Fungi</taxon>
        <taxon>Dikarya</taxon>
        <taxon>Ascomycota</taxon>
        <taxon>Pezizomycotina</taxon>
        <taxon>Leotiomycetes</taxon>
        <taxon>Helotiales</taxon>
        <taxon>Ploettnerulaceae</taxon>
        <taxon>Cadophora</taxon>
    </lineage>
</organism>
<evidence type="ECO:0000313" key="6">
    <source>
        <dbReference type="EMBL" id="KAG4422054.1"/>
    </source>
</evidence>
<name>A0A8H7WC10_9HELO</name>
<proteinExistence type="inferred from homology"/>
<dbReference type="SUPFAM" id="SSF51905">
    <property type="entry name" value="FAD/NAD(P)-binding domain"/>
    <property type="match status" value="1"/>
</dbReference>
<dbReference type="Pfam" id="PF00732">
    <property type="entry name" value="GMC_oxred_N"/>
    <property type="match status" value="1"/>
</dbReference>
<dbReference type="InterPro" id="IPR036188">
    <property type="entry name" value="FAD/NAD-bd_sf"/>
</dbReference>
<feature type="chain" id="PRO_5034520353" description="Glucose-methanol-choline oxidoreductase N-terminal domain-containing protein" evidence="3">
    <location>
        <begin position="19"/>
        <end position="813"/>
    </location>
</feature>
<dbReference type="GO" id="GO:0016614">
    <property type="term" value="F:oxidoreductase activity, acting on CH-OH group of donors"/>
    <property type="evidence" value="ECO:0007669"/>
    <property type="project" value="InterPro"/>
</dbReference>
<feature type="signal peptide" evidence="3">
    <location>
        <begin position="1"/>
        <end position="18"/>
    </location>
</feature>
<dbReference type="EMBL" id="JAFJYH010000055">
    <property type="protein sequence ID" value="KAG4422054.1"/>
    <property type="molecule type" value="Genomic_DNA"/>
</dbReference>
<evidence type="ECO:0000256" key="3">
    <source>
        <dbReference type="SAM" id="SignalP"/>
    </source>
</evidence>
<reference evidence="6" key="1">
    <citation type="submission" date="2021-02" db="EMBL/GenBank/DDBJ databases">
        <title>Genome sequence Cadophora malorum strain M34.</title>
        <authorList>
            <person name="Stefanovic E."/>
            <person name="Vu D."/>
            <person name="Scully C."/>
            <person name="Dijksterhuis J."/>
            <person name="Roader J."/>
            <person name="Houbraken J."/>
        </authorList>
    </citation>
    <scope>NUCLEOTIDE SEQUENCE</scope>
    <source>
        <strain evidence="6">M34</strain>
    </source>
</reference>
<dbReference type="InterPro" id="IPR053208">
    <property type="entry name" value="GMC_Oxidoreductase_CD"/>
</dbReference>
<gene>
    <name evidence="6" type="ORF">IFR04_004795</name>
</gene>
<dbReference type="AlphaFoldDB" id="A0A8H7WC10"/>
<dbReference type="OrthoDB" id="413885at2759"/>
<evidence type="ECO:0000256" key="2">
    <source>
        <dbReference type="RuleBase" id="RU003968"/>
    </source>
</evidence>
<sequence length="813" mass="87810">MMFLRYCTPFVLLAAATAADWTTQQWDAIIVGSGPAGIIVASRMAEAGLQTLLLEGGGPSYGITGGDLDSRRPSWLSGTDLTRVDVPGLYKSIFENGGNLTCGTLVNGFGGCTIGGSSAINAGLFFEPPASDYDLYFPPGWKSADMKNATKRLYATQPSTNLTSQDGIRYLQSGYDAAKKWLVNGLGFADVAINAKANNKTEVFGYPIFDYANGQRGGPVVTYLQTTLKRCNFHLQSGTLAVRVERTGCKASGVTVLINGTEKTVNLTPTGRVILSGGALRSPSLLMFSGIGDPSTLSKLQAGGKLSQSMTPQQWVNSTAIGEGLFDNPNTFIELSMPSIQSYTYSYDNPPVSDKQLYLEKRSGPYTFASETSVFWDTIQHTDGSIAGLQGTIDSSGYADFLDNNTITLNVYGTSGLKSSGRVVLDSKFVPGPDENVYYSNPQDAKDIASFIFKIFQGLPASGLTSLNIPQTSTEAEIEKYITTQSPYARGQVNHWSSSCRIGKCVDANTTVIGMENLHVVDGSIVNPLTVNPQFGIMAAAERASELILALDGKTIHVLEELNRRLKGINSKYTDSAFKVGTGPKLYKFLCPDCPHWSNYCPLQASTGRIAATVHIVEKHAETDKHKEQTRKKLDAISTTQDKLPELCDRYPGSNLEVMVQPFGLGTPWITCAVSPTWIHKTCAGESLAMTVSNVEKHLKSAGHKKALDTVKEDAADPNIEAAEQNASLVKDGHEDLDIPKSISETAYGLSDSDGMDVDVPISNFLSHLTSKLNITYDETLYCIACSDPIADDLDSSMRERLASALNLRLRRL</sequence>
<keyword evidence="2" id="KW-0285">Flavoprotein</keyword>
<dbReference type="InterPro" id="IPR007867">
    <property type="entry name" value="GMC_OxRtase_C"/>
</dbReference>
<accession>A0A8H7WC10</accession>
<dbReference type="InterPro" id="IPR000172">
    <property type="entry name" value="GMC_OxRdtase_N"/>
</dbReference>
<keyword evidence="3" id="KW-0732">Signal</keyword>
<dbReference type="PRINTS" id="PR00420">
    <property type="entry name" value="RNGMNOXGNASE"/>
</dbReference>
<dbReference type="Pfam" id="PF05199">
    <property type="entry name" value="GMC_oxred_C"/>
    <property type="match status" value="1"/>
</dbReference>
<keyword evidence="7" id="KW-1185">Reference proteome</keyword>
<dbReference type="PANTHER" id="PTHR47190">
    <property type="entry name" value="DEHYDROGENASE, PUTATIVE-RELATED"/>
    <property type="match status" value="1"/>
</dbReference>
<evidence type="ECO:0000313" key="7">
    <source>
        <dbReference type="Proteomes" id="UP000664132"/>
    </source>
</evidence>
<dbReference type="GO" id="GO:0050660">
    <property type="term" value="F:flavin adenine dinucleotide binding"/>
    <property type="evidence" value="ECO:0007669"/>
    <property type="project" value="InterPro"/>
</dbReference>
<feature type="domain" description="Glucose-methanol-choline oxidoreductase N-terminal" evidence="5">
    <location>
        <begin position="278"/>
        <end position="292"/>
    </location>
</feature>
<keyword evidence="2" id="KW-0274">FAD</keyword>
<evidence type="ECO:0000259" key="5">
    <source>
        <dbReference type="PROSITE" id="PS00624"/>
    </source>
</evidence>
<dbReference type="Proteomes" id="UP000664132">
    <property type="component" value="Unassembled WGS sequence"/>
</dbReference>
<dbReference type="SUPFAM" id="SSF54373">
    <property type="entry name" value="FAD-linked reductases, C-terminal domain"/>
    <property type="match status" value="1"/>
</dbReference>
<evidence type="ECO:0000256" key="1">
    <source>
        <dbReference type="ARBA" id="ARBA00010790"/>
    </source>
</evidence>
<dbReference type="PROSITE" id="PS00623">
    <property type="entry name" value="GMC_OXRED_1"/>
    <property type="match status" value="1"/>
</dbReference>
<dbReference type="Gene3D" id="3.50.50.60">
    <property type="entry name" value="FAD/NAD(P)-binding domain"/>
    <property type="match status" value="1"/>
</dbReference>
<comment type="caution">
    <text evidence="6">The sequence shown here is derived from an EMBL/GenBank/DDBJ whole genome shotgun (WGS) entry which is preliminary data.</text>
</comment>
<dbReference type="PROSITE" id="PS00624">
    <property type="entry name" value="GMC_OXRED_2"/>
    <property type="match status" value="1"/>
</dbReference>
<evidence type="ECO:0000259" key="4">
    <source>
        <dbReference type="PROSITE" id="PS00623"/>
    </source>
</evidence>
<protein>
    <recommendedName>
        <fullName evidence="4 5">Glucose-methanol-choline oxidoreductase N-terminal domain-containing protein</fullName>
    </recommendedName>
</protein>
<feature type="domain" description="Glucose-methanol-choline oxidoreductase N-terminal" evidence="4">
    <location>
        <begin position="111"/>
        <end position="134"/>
    </location>
</feature>
<dbReference type="Gene3D" id="3.30.410.10">
    <property type="entry name" value="Cholesterol Oxidase, domain 2"/>
    <property type="match status" value="1"/>
</dbReference>